<keyword evidence="1" id="KW-0472">Membrane</keyword>
<sequence length="155" mass="17103">MNPRLFHIIKRSLKYYRLPALYQFVVILLLAAIITGSLLTGSSVKKSLGQNNEERLGNTGFIISSGARYFPVSLSERMEELSGTSCVAITEMSGWARNFGSGETVLNCQVTGVDNDFFSFNNPSGSVNFKRGEAVINSKLSRELKIETGDEIIVR</sequence>
<reference evidence="2" key="1">
    <citation type="journal article" date="2014" name="Front. Microbiol.">
        <title>High frequency of phylogenetically diverse reductive dehalogenase-homologous genes in deep subseafloor sedimentary metagenomes.</title>
        <authorList>
            <person name="Kawai M."/>
            <person name="Futagami T."/>
            <person name="Toyoda A."/>
            <person name="Takaki Y."/>
            <person name="Nishi S."/>
            <person name="Hori S."/>
            <person name="Arai W."/>
            <person name="Tsubouchi T."/>
            <person name="Morono Y."/>
            <person name="Uchiyama I."/>
            <person name="Ito T."/>
            <person name="Fujiyama A."/>
            <person name="Inagaki F."/>
            <person name="Takami H."/>
        </authorList>
    </citation>
    <scope>NUCLEOTIDE SEQUENCE</scope>
    <source>
        <strain evidence="2">Expedition CK06-06</strain>
    </source>
</reference>
<proteinExistence type="predicted"/>
<keyword evidence="1" id="KW-1133">Transmembrane helix</keyword>
<feature type="transmembrane region" description="Helical" evidence="1">
    <location>
        <begin position="20"/>
        <end position="39"/>
    </location>
</feature>
<dbReference type="AlphaFoldDB" id="X1TWX5"/>
<accession>X1TWX5</accession>
<feature type="non-terminal residue" evidence="2">
    <location>
        <position position="155"/>
    </location>
</feature>
<protein>
    <recommendedName>
        <fullName evidence="3">MacB-like periplasmic core domain-containing protein</fullName>
    </recommendedName>
</protein>
<organism evidence="2">
    <name type="scientific">marine sediment metagenome</name>
    <dbReference type="NCBI Taxonomy" id="412755"/>
    <lineage>
        <taxon>unclassified sequences</taxon>
        <taxon>metagenomes</taxon>
        <taxon>ecological metagenomes</taxon>
    </lineage>
</organism>
<comment type="caution">
    <text evidence="2">The sequence shown here is derived from an EMBL/GenBank/DDBJ whole genome shotgun (WGS) entry which is preliminary data.</text>
</comment>
<evidence type="ECO:0000256" key="1">
    <source>
        <dbReference type="SAM" id="Phobius"/>
    </source>
</evidence>
<evidence type="ECO:0008006" key="3">
    <source>
        <dbReference type="Google" id="ProtNLM"/>
    </source>
</evidence>
<dbReference type="EMBL" id="BARW01030793">
    <property type="protein sequence ID" value="GAJ09769.1"/>
    <property type="molecule type" value="Genomic_DNA"/>
</dbReference>
<name>X1TWX5_9ZZZZ</name>
<gene>
    <name evidence="2" type="ORF">S12H4_49141</name>
</gene>
<evidence type="ECO:0000313" key="2">
    <source>
        <dbReference type="EMBL" id="GAJ09769.1"/>
    </source>
</evidence>
<keyword evidence="1" id="KW-0812">Transmembrane</keyword>